<reference evidence="2" key="1">
    <citation type="journal article" date="2020" name="Stud. Mycol.">
        <title>101 Dothideomycetes genomes: a test case for predicting lifestyles and emergence of pathogens.</title>
        <authorList>
            <person name="Haridas S."/>
            <person name="Albert R."/>
            <person name="Binder M."/>
            <person name="Bloem J."/>
            <person name="Labutti K."/>
            <person name="Salamov A."/>
            <person name="Andreopoulos B."/>
            <person name="Baker S."/>
            <person name="Barry K."/>
            <person name="Bills G."/>
            <person name="Bluhm B."/>
            <person name="Cannon C."/>
            <person name="Castanera R."/>
            <person name="Culley D."/>
            <person name="Daum C."/>
            <person name="Ezra D."/>
            <person name="Gonzalez J."/>
            <person name="Henrissat B."/>
            <person name="Kuo A."/>
            <person name="Liang C."/>
            <person name="Lipzen A."/>
            <person name="Lutzoni F."/>
            <person name="Magnuson J."/>
            <person name="Mondo S."/>
            <person name="Nolan M."/>
            <person name="Ohm R."/>
            <person name="Pangilinan J."/>
            <person name="Park H.-J."/>
            <person name="Ramirez L."/>
            <person name="Alfaro M."/>
            <person name="Sun H."/>
            <person name="Tritt A."/>
            <person name="Yoshinaga Y."/>
            <person name="Zwiers L.-H."/>
            <person name="Turgeon B."/>
            <person name="Goodwin S."/>
            <person name="Spatafora J."/>
            <person name="Crous P."/>
            <person name="Grigoriev I."/>
        </authorList>
    </citation>
    <scope>NUCLEOTIDE SEQUENCE</scope>
    <source>
        <strain evidence="2">CBS 675.92</strain>
    </source>
</reference>
<evidence type="ECO:0000313" key="2">
    <source>
        <dbReference type="EMBL" id="KAF1954523.1"/>
    </source>
</evidence>
<feature type="compositionally biased region" description="Pro residues" evidence="1">
    <location>
        <begin position="209"/>
        <end position="221"/>
    </location>
</feature>
<dbReference type="EMBL" id="ML976998">
    <property type="protein sequence ID" value="KAF1954523.1"/>
    <property type="molecule type" value="Genomic_DNA"/>
</dbReference>
<name>A0A6A5TNQ0_9PLEO</name>
<dbReference type="AlphaFoldDB" id="A0A6A5TNQ0"/>
<feature type="compositionally biased region" description="Polar residues" evidence="1">
    <location>
        <begin position="188"/>
        <end position="207"/>
    </location>
</feature>
<feature type="region of interest" description="Disordered" evidence="1">
    <location>
        <begin position="162"/>
        <end position="251"/>
    </location>
</feature>
<keyword evidence="3" id="KW-1185">Reference proteome</keyword>
<organism evidence="2 3">
    <name type="scientific">Byssothecium circinans</name>
    <dbReference type="NCBI Taxonomy" id="147558"/>
    <lineage>
        <taxon>Eukaryota</taxon>
        <taxon>Fungi</taxon>
        <taxon>Dikarya</taxon>
        <taxon>Ascomycota</taxon>
        <taxon>Pezizomycotina</taxon>
        <taxon>Dothideomycetes</taxon>
        <taxon>Pleosporomycetidae</taxon>
        <taxon>Pleosporales</taxon>
        <taxon>Massarineae</taxon>
        <taxon>Massarinaceae</taxon>
        <taxon>Byssothecium</taxon>
    </lineage>
</organism>
<sequence>MPIDFFAPCEHKVSADLTHKIHKAHKDYGCPTCIIKRITTTIKDVQKELASRGGVFVSKGSGHGKHAKHVGLKQKWHKAKVQGINVADRLREFVDTEGDDTDKTTARQALDIWEREVDRLWKVPGQNYEGEEEEMSEEEKATVKLMLEDLEATVRHLMSELSIDDAPPTAVASPSSPTPQEDAEKVSCTATQPTESDASQDCNVTDAPSTPPSHSPPPPSTKSPTRSILKRKIHHSPSPTPSTAPRKRVRTTDFAIICPDTLTYSNPSPFQPPTHSPEPTSTGTATMPATATATADLHYHRDPLRRKRSFHRTNPTYTPGKWASPAFSEKANTSFQKVAWEEKGKIVEKEEQERKEEGEVVEGLRVVSGVWIVRWWIRNVVERVGVERVRKLTARGKGWGG</sequence>
<evidence type="ECO:0000256" key="1">
    <source>
        <dbReference type="SAM" id="MobiDB-lite"/>
    </source>
</evidence>
<proteinExistence type="predicted"/>
<protein>
    <submittedName>
        <fullName evidence="2">Uncharacterized protein</fullName>
    </submittedName>
</protein>
<feature type="compositionally biased region" description="Low complexity" evidence="1">
    <location>
        <begin position="166"/>
        <end position="179"/>
    </location>
</feature>
<feature type="region of interest" description="Disordered" evidence="1">
    <location>
        <begin position="263"/>
        <end position="285"/>
    </location>
</feature>
<dbReference type="OrthoDB" id="3792227at2759"/>
<dbReference type="Proteomes" id="UP000800035">
    <property type="component" value="Unassembled WGS sequence"/>
</dbReference>
<evidence type="ECO:0000313" key="3">
    <source>
        <dbReference type="Proteomes" id="UP000800035"/>
    </source>
</evidence>
<gene>
    <name evidence="2" type="ORF">CC80DRAFT_594956</name>
</gene>
<accession>A0A6A5TNQ0</accession>